<dbReference type="AlphaFoldDB" id="A0A425CCD2"/>
<comment type="caution">
    <text evidence="2">The sequence shown here is derived from an EMBL/GenBank/DDBJ whole genome shotgun (WGS) entry which is preliminary data.</text>
</comment>
<dbReference type="Proteomes" id="UP000286097">
    <property type="component" value="Unassembled WGS sequence"/>
</dbReference>
<reference evidence="2 3" key="1">
    <citation type="submission" date="2018-06" db="EMBL/GenBank/DDBJ databases">
        <title>Comparative genomics of downy mildews reveals potential adaptations to biotrophy.</title>
        <authorList>
            <person name="Fletcher K."/>
            <person name="Klosterman S.J."/>
            <person name="Derevnina L."/>
            <person name="Martin F."/>
            <person name="Koike S."/>
            <person name="Reyes Chin-Wo S."/>
            <person name="Mou B."/>
            <person name="Michelmore R."/>
        </authorList>
    </citation>
    <scope>NUCLEOTIDE SEQUENCE [LARGE SCALE GENOMIC DNA]</scope>
    <source>
        <strain evidence="2 3">R13</strain>
    </source>
</reference>
<protein>
    <submittedName>
        <fullName evidence="2">Uncharacterized protein</fullName>
    </submittedName>
</protein>
<evidence type="ECO:0000313" key="3">
    <source>
        <dbReference type="Proteomes" id="UP000286097"/>
    </source>
</evidence>
<feature type="region of interest" description="Disordered" evidence="1">
    <location>
        <begin position="83"/>
        <end position="116"/>
    </location>
</feature>
<feature type="region of interest" description="Disordered" evidence="1">
    <location>
        <begin position="42"/>
        <end position="67"/>
    </location>
</feature>
<feature type="compositionally biased region" description="Basic and acidic residues" evidence="1">
    <location>
        <begin position="50"/>
        <end position="60"/>
    </location>
</feature>
<evidence type="ECO:0000313" key="2">
    <source>
        <dbReference type="EMBL" id="RQM14637.1"/>
    </source>
</evidence>
<accession>A0A425CCD2</accession>
<dbReference type="VEuPathDB" id="FungiDB:DD237_005776"/>
<organism evidence="2 3">
    <name type="scientific">Peronospora effusa</name>
    <dbReference type="NCBI Taxonomy" id="542832"/>
    <lineage>
        <taxon>Eukaryota</taxon>
        <taxon>Sar</taxon>
        <taxon>Stramenopiles</taxon>
        <taxon>Oomycota</taxon>
        <taxon>Peronosporomycetes</taxon>
        <taxon>Peronosporales</taxon>
        <taxon>Peronosporaceae</taxon>
        <taxon>Peronospora</taxon>
    </lineage>
</organism>
<sequence length="116" mass="12774">MSAECYMASVPVSSSRDFLSGLTTEADDRDSITCAANVHNTLDSSLESPGGRHERLERTDAQWNTDSPRFEAEAAIAARYSLGCNDSKDKDKDKDEDEVEVQALSRRDNKGSVQKD</sequence>
<name>A0A425CCD2_9STRA</name>
<dbReference type="EMBL" id="QKXF01000193">
    <property type="protein sequence ID" value="RQM14637.1"/>
    <property type="molecule type" value="Genomic_DNA"/>
</dbReference>
<evidence type="ECO:0000256" key="1">
    <source>
        <dbReference type="SAM" id="MobiDB-lite"/>
    </source>
</evidence>
<feature type="compositionally biased region" description="Basic and acidic residues" evidence="1">
    <location>
        <begin position="105"/>
        <end position="116"/>
    </location>
</feature>
<gene>
    <name evidence="2" type="ORF">DD237_005776</name>
</gene>
<proteinExistence type="predicted"/>